<dbReference type="EMBL" id="JASZYV010000001">
    <property type="protein sequence ID" value="MDM0043398.1"/>
    <property type="molecule type" value="Genomic_DNA"/>
</dbReference>
<comment type="caution">
    <text evidence="4">The sequence shown here is derived from an EMBL/GenBank/DDBJ whole genome shotgun (WGS) entry which is preliminary data.</text>
</comment>
<evidence type="ECO:0000256" key="1">
    <source>
        <dbReference type="ARBA" id="ARBA00006484"/>
    </source>
</evidence>
<evidence type="ECO:0000313" key="4">
    <source>
        <dbReference type="EMBL" id="MDM0043398.1"/>
    </source>
</evidence>
<dbReference type="PANTHER" id="PTHR24321">
    <property type="entry name" value="DEHYDROGENASES, SHORT CHAIN"/>
    <property type="match status" value="1"/>
</dbReference>
<gene>
    <name evidence="4" type="ORF">QTH91_02795</name>
</gene>
<dbReference type="SUPFAM" id="SSF51735">
    <property type="entry name" value="NAD(P)-binding Rossmann-fold domains"/>
    <property type="match status" value="1"/>
</dbReference>
<evidence type="ECO:0000313" key="5">
    <source>
        <dbReference type="Proteomes" id="UP001174908"/>
    </source>
</evidence>
<organism evidence="4 5">
    <name type="scientific">Variovorax dokdonensis</name>
    <dbReference type="NCBI Taxonomy" id="344883"/>
    <lineage>
        <taxon>Bacteria</taxon>
        <taxon>Pseudomonadati</taxon>
        <taxon>Pseudomonadota</taxon>
        <taxon>Betaproteobacteria</taxon>
        <taxon>Burkholderiales</taxon>
        <taxon>Comamonadaceae</taxon>
        <taxon>Variovorax</taxon>
    </lineage>
</organism>
<dbReference type="InterPro" id="IPR036291">
    <property type="entry name" value="NAD(P)-bd_dom_sf"/>
</dbReference>
<keyword evidence="2" id="KW-0560">Oxidoreductase</keyword>
<reference evidence="4" key="1">
    <citation type="submission" date="2023-06" db="EMBL/GenBank/DDBJ databases">
        <authorList>
            <person name="Jiang Y."/>
            <person name="Liu Q."/>
        </authorList>
    </citation>
    <scope>NUCLEOTIDE SEQUENCE</scope>
    <source>
        <strain evidence="4">CGMCC 1.12089</strain>
    </source>
</reference>
<dbReference type="PRINTS" id="PR00080">
    <property type="entry name" value="SDRFAMILY"/>
</dbReference>
<dbReference type="Gene3D" id="3.40.50.720">
    <property type="entry name" value="NAD(P)-binding Rossmann-like Domain"/>
    <property type="match status" value="1"/>
</dbReference>
<keyword evidence="5" id="KW-1185">Reference proteome</keyword>
<dbReference type="Pfam" id="PF00106">
    <property type="entry name" value="adh_short"/>
    <property type="match status" value="1"/>
</dbReference>
<dbReference type="Proteomes" id="UP001174908">
    <property type="component" value="Unassembled WGS sequence"/>
</dbReference>
<dbReference type="PRINTS" id="PR00081">
    <property type="entry name" value="GDHRDH"/>
</dbReference>
<evidence type="ECO:0000256" key="2">
    <source>
        <dbReference type="ARBA" id="ARBA00023002"/>
    </source>
</evidence>
<protein>
    <submittedName>
        <fullName evidence="4">SDR family oxidoreductase</fullName>
    </submittedName>
</protein>
<name>A0ABT7N645_9BURK</name>
<comment type="similarity">
    <text evidence="1 3">Belongs to the short-chain dehydrogenases/reductases (SDR) family.</text>
</comment>
<evidence type="ECO:0000256" key="3">
    <source>
        <dbReference type="RuleBase" id="RU000363"/>
    </source>
</evidence>
<proteinExistence type="inferred from homology"/>
<dbReference type="RefSeq" id="WP_286658510.1">
    <property type="nucleotide sequence ID" value="NZ_JASZYV010000001.1"/>
</dbReference>
<sequence>MSNIDHDMQDAVVLITGAAGNLGRAVAEVFGEHGARLALVDLHADRLGAAFGESDERHLSIAANLLDAADAQAAAQTAIDRFGRIDVLCNLAGGFGMGTPVHGTDAATWNHLYDLNVRTVQHMAQAVVPQMLRQGSGKVVNIGAFSAQRGLANMGAYIAAKSAVIRLTESMAAELRTQGINVNCVLPTIIDTPENRGDMPDADPANWVAPRDLARVIAFLASDAARAVHGAALPVTGLS</sequence>
<dbReference type="PANTHER" id="PTHR24321:SF8">
    <property type="entry name" value="ESTRADIOL 17-BETA-DEHYDROGENASE 8-RELATED"/>
    <property type="match status" value="1"/>
</dbReference>
<accession>A0ABT7N645</accession>
<dbReference type="InterPro" id="IPR002347">
    <property type="entry name" value="SDR_fam"/>
</dbReference>